<evidence type="ECO:0000313" key="2">
    <source>
        <dbReference type="EMBL" id="VBB31399.1"/>
    </source>
</evidence>
<dbReference type="EMBL" id="UPTC01001218">
    <property type="protein sequence ID" value="VBB31399.1"/>
    <property type="molecule type" value="Genomic_DNA"/>
</dbReference>
<evidence type="ECO:0000313" key="3">
    <source>
        <dbReference type="Proteomes" id="UP000276991"/>
    </source>
</evidence>
<evidence type="ECO:0000256" key="1">
    <source>
        <dbReference type="SAM" id="SignalP"/>
    </source>
</evidence>
<feature type="chain" id="PRO_5019827145" description="Secreted protein" evidence="1">
    <location>
        <begin position="21"/>
        <end position="176"/>
    </location>
</feature>
<protein>
    <recommendedName>
        <fullName evidence="4">Secreted protein</fullName>
    </recommendedName>
</protein>
<gene>
    <name evidence="2" type="ORF">NAV_LOCUS6190</name>
</gene>
<dbReference type="Proteomes" id="UP000276991">
    <property type="component" value="Unassembled WGS sequence"/>
</dbReference>
<keyword evidence="3" id="KW-1185">Reference proteome</keyword>
<dbReference type="OrthoDB" id="10596945at2759"/>
<name>A0A498SGQ1_ACAVI</name>
<accession>A0A498SGQ1</accession>
<organism evidence="2 3">
    <name type="scientific">Acanthocheilonema viteae</name>
    <name type="common">Filarial nematode worm</name>
    <name type="synonym">Dipetalonema viteae</name>
    <dbReference type="NCBI Taxonomy" id="6277"/>
    <lineage>
        <taxon>Eukaryota</taxon>
        <taxon>Metazoa</taxon>
        <taxon>Ecdysozoa</taxon>
        <taxon>Nematoda</taxon>
        <taxon>Chromadorea</taxon>
        <taxon>Rhabditida</taxon>
        <taxon>Spirurina</taxon>
        <taxon>Spiruromorpha</taxon>
        <taxon>Filarioidea</taxon>
        <taxon>Onchocercidae</taxon>
        <taxon>Acanthocheilonema</taxon>
    </lineage>
</organism>
<proteinExistence type="predicted"/>
<dbReference type="AlphaFoldDB" id="A0A498SGQ1"/>
<feature type="signal peptide" evidence="1">
    <location>
        <begin position="1"/>
        <end position="20"/>
    </location>
</feature>
<evidence type="ECO:0008006" key="4">
    <source>
        <dbReference type="Google" id="ProtNLM"/>
    </source>
</evidence>
<reference evidence="2 3" key="1">
    <citation type="submission" date="2018-08" db="EMBL/GenBank/DDBJ databases">
        <authorList>
            <person name="Laetsch R D."/>
            <person name="Stevens L."/>
            <person name="Kumar S."/>
            <person name="Blaxter L. M."/>
        </authorList>
    </citation>
    <scope>NUCLEOTIDE SEQUENCE [LARGE SCALE GENOMIC DNA]</scope>
</reference>
<keyword evidence="1" id="KW-0732">Signal</keyword>
<sequence>MTMIIRTMLAAAAAAAAATAAAMIDETVRGTTISPANDIESEGDCLQDVQRKKRKKGVGTEYKVLKKTVREVEGVGGALKGMASNKRTPPVDTVNSSSSGSGIGSGCSCTTTVALSQCLHHRRHRGTNEPCLALQTSRPSSFRSSHDLLLRTRIGIRIVSLRTATLSTSYVCDCIC</sequence>